<reference evidence="1" key="1">
    <citation type="submission" date="2020-05" db="EMBL/GenBank/DDBJ databases">
        <title>High-Quality Genomes of Partial-Nitritation/Anammox System by Hierarchical Clustering Based Hybrid Assembly.</title>
        <authorList>
            <person name="Liu L."/>
            <person name="Wang Y."/>
            <person name="Che Y."/>
            <person name="Chen Y."/>
            <person name="Xia Y."/>
            <person name="Luo R."/>
            <person name="Cheng S.H."/>
            <person name="Zheng C."/>
            <person name="Zhang T."/>
        </authorList>
    </citation>
    <scope>NUCLEOTIDE SEQUENCE</scope>
    <source>
        <strain evidence="1">H1_PAT1</strain>
    </source>
</reference>
<evidence type="ECO:0000313" key="2">
    <source>
        <dbReference type="Proteomes" id="UP000710385"/>
    </source>
</evidence>
<proteinExistence type="predicted"/>
<gene>
    <name evidence="1" type="ORF">HS096_01895</name>
</gene>
<organism evidence="1 2">
    <name type="scientific">candidate division WWE3 bacterium</name>
    <dbReference type="NCBI Taxonomy" id="2053526"/>
    <lineage>
        <taxon>Bacteria</taxon>
        <taxon>Katanobacteria</taxon>
    </lineage>
</organism>
<dbReference type="Proteomes" id="UP000710385">
    <property type="component" value="Unassembled WGS sequence"/>
</dbReference>
<comment type="caution">
    <text evidence="1">The sequence shown here is derived from an EMBL/GenBank/DDBJ whole genome shotgun (WGS) entry which is preliminary data.</text>
</comment>
<sequence>MSGRAWEKKHGCVFSHEEFGRICVPLDDLLAQLGIPDAECPFRPLIKGAIMPMLPTASALDAFAGRVQRHLLVYLCQGNLYHGFTVKRVLEAEPRITAYRG</sequence>
<protein>
    <submittedName>
        <fullName evidence="1">Uncharacterized protein</fullName>
    </submittedName>
</protein>
<name>A0A928TQ56_UNCKA</name>
<accession>A0A928TQ56</accession>
<dbReference type="AlphaFoldDB" id="A0A928TQ56"/>
<dbReference type="EMBL" id="JABTTY010000001">
    <property type="protein sequence ID" value="MBE7525124.1"/>
    <property type="molecule type" value="Genomic_DNA"/>
</dbReference>
<evidence type="ECO:0000313" key="1">
    <source>
        <dbReference type="EMBL" id="MBE7525124.1"/>
    </source>
</evidence>